<sequence length="165" mass="18166">MAIKCCKTLIWLKERRGFTMLTTFKATAKKLPEGLQVETQSRGFKVLMDEPKDLGGTDASLNPVEDVLCALGACQAICAAAFARAQGIKLDDFFVELEGDLDPDGFQGKAPVRNGFQEIRFKMHMKTDASQEEAERFADFIESRCPVGDCLQNGVKLVRSGVVVE</sequence>
<dbReference type="STRING" id="626937.HMPREF3293_01317"/>
<evidence type="ECO:0000313" key="1">
    <source>
        <dbReference type="EMBL" id="KXK65824.1"/>
    </source>
</evidence>
<dbReference type="PANTHER" id="PTHR35368">
    <property type="entry name" value="HYDROPEROXIDE REDUCTASE"/>
    <property type="match status" value="1"/>
</dbReference>
<protein>
    <submittedName>
        <fullName evidence="1">OsmC-like protein</fullName>
    </submittedName>
</protein>
<dbReference type="EMBL" id="LSZW01000055">
    <property type="protein sequence ID" value="KXK65824.1"/>
    <property type="molecule type" value="Genomic_DNA"/>
</dbReference>
<keyword evidence="2" id="KW-1185">Reference proteome</keyword>
<proteinExistence type="predicted"/>
<dbReference type="PATRIC" id="fig|626937.4.peg.1299"/>
<organism evidence="1 2">
    <name type="scientific">Christensenella minuta</name>
    <dbReference type="NCBI Taxonomy" id="626937"/>
    <lineage>
        <taxon>Bacteria</taxon>
        <taxon>Bacillati</taxon>
        <taxon>Bacillota</taxon>
        <taxon>Clostridia</taxon>
        <taxon>Christensenellales</taxon>
        <taxon>Christensenellaceae</taxon>
        <taxon>Christensenella</taxon>
    </lineage>
</organism>
<dbReference type="PANTHER" id="PTHR35368:SF1">
    <property type="entry name" value="HYDROPEROXIDE REDUCTASE"/>
    <property type="match status" value="1"/>
</dbReference>
<evidence type="ECO:0000313" key="2">
    <source>
        <dbReference type="Proteomes" id="UP000070366"/>
    </source>
</evidence>
<dbReference type="AlphaFoldDB" id="A0A136Q5F2"/>
<gene>
    <name evidence="1" type="ORF">HMPREF3293_01317</name>
</gene>
<comment type="caution">
    <text evidence="1">The sequence shown here is derived from an EMBL/GenBank/DDBJ whole genome shotgun (WGS) entry which is preliminary data.</text>
</comment>
<dbReference type="Proteomes" id="UP000070366">
    <property type="component" value="Unassembled WGS sequence"/>
</dbReference>
<dbReference type="InterPro" id="IPR036102">
    <property type="entry name" value="OsmC/Ohrsf"/>
</dbReference>
<dbReference type="InterPro" id="IPR052924">
    <property type="entry name" value="OsmC/Ohr_hydroprdx_reductase"/>
</dbReference>
<accession>A0A136Q5F2</accession>
<dbReference type="SUPFAM" id="SSF82784">
    <property type="entry name" value="OsmC-like"/>
    <property type="match status" value="1"/>
</dbReference>
<dbReference type="InterPro" id="IPR015946">
    <property type="entry name" value="KH_dom-like_a/b"/>
</dbReference>
<reference evidence="1 2" key="1">
    <citation type="submission" date="2016-02" db="EMBL/GenBank/DDBJ databases">
        <authorList>
            <person name="Wen L."/>
            <person name="He K."/>
            <person name="Yang H."/>
        </authorList>
    </citation>
    <scope>NUCLEOTIDE SEQUENCE [LARGE SCALE GENOMIC DNA]</scope>
    <source>
        <strain evidence="1 2">DSM 22607</strain>
    </source>
</reference>
<dbReference type="InterPro" id="IPR003718">
    <property type="entry name" value="OsmC/Ohr_fam"/>
</dbReference>
<name>A0A136Q5F2_9FIRM</name>
<dbReference type="Pfam" id="PF02566">
    <property type="entry name" value="OsmC"/>
    <property type="match status" value="1"/>
</dbReference>
<dbReference type="Gene3D" id="3.30.300.20">
    <property type="match status" value="1"/>
</dbReference>